<dbReference type="SMART" id="SM00222">
    <property type="entry name" value="Sec7"/>
    <property type="match status" value="1"/>
</dbReference>
<dbReference type="InterPro" id="IPR002110">
    <property type="entry name" value="Ankyrin_rpt"/>
</dbReference>
<dbReference type="EMBL" id="CAMXCT010001876">
    <property type="protein sequence ID" value="CAI3993789.1"/>
    <property type="molecule type" value="Genomic_DNA"/>
</dbReference>
<dbReference type="PANTHER" id="PTHR24161:SF124">
    <property type="entry name" value="TRANSIENT RECEPTOR POTENTIAL CHANNEL PYREXIA"/>
    <property type="match status" value="1"/>
</dbReference>
<comment type="caution">
    <text evidence="5">The sequence shown here is derived from an EMBL/GenBank/DDBJ whole genome shotgun (WGS) entry which is preliminary data.</text>
</comment>
<organism evidence="5">
    <name type="scientific">Cladocopium goreaui</name>
    <dbReference type="NCBI Taxonomy" id="2562237"/>
    <lineage>
        <taxon>Eukaryota</taxon>
        <taxon>Sar</taxon>
        <taxon>Alveolata</taxon>
        <taxon>Dinophyceae</taxon>
        <taxon>Suessiales</taxon>
        <taxon>Symbiodiniaceae</taxon>
        <taxon>Cladocopium</taxon>
    </lineage>
</organism>
<dbReference type="SUPFAM" id="SSF48425">
    <property type="entry name" value="Sec7 domain"/>
    <property type="match status" value="1"/>
</dbReference>
<gene>
    <name evidence="5" type="ORF">C1SCF055_LOCUS20501</name>
</gene>
<dbReference type="SUPFAM" id="SSF48403">
    <property type="entry name" value="Ankyrin repeat"/>
    <property type="match status" value="1"/>
</dbReference>
<feature type="repeat" description="ANK" evidence="3">
    <location>
        <begin position="134"/>
        <end position="166"/>
    </location>
</feature>
<sequence>MGNFALCGEKGKCGEQCTQVTISQSLDGGVEEPEPAGAVFPDTIEGLNAIDRNLLLFSASQNLAAVRWLLVLGANRHVTDQNGTSCLHAACRSGSSSIVEVLVLLDTERGPGPPGPSAPTEDVATASQELRDEAGWSPLHVAAFMGRQDAVSVLLRNGANAQGLTNKGQLAVELCSDVATRRLLQKEMREIHSFHATDRIAGAELLEERVSHIQVGESLESLAQGLQVEGGFAKCLPSPSREIRFEPFFVPRAPLIPDEDLELELVEVCAYLGCQIFEVQPGRGLAFLVVSGCVRDYPIDLVNFIRSARLNPLQVAAFLGEDFSLAKILRMEFLNAVCLVETGIVSALRIGLEGLQMPQDLQKMHRLLGSLSEVWWRQQLRAARNASLAKKNSKRAERLEETPVTQALDEAVEATLSEVKGASLRAVLPSINSLHQLFFSTVMLHWNLHSSTLPASQKLSFQAWLALNRSGTKEDVPEWLLENVYSTISKAPIQELSLDETLYQQRSIHLESSRLHVAAKVEGWVKVRGDAPELPTVPGFAKTNFVECIQMTQMISEATSARLTARAALQDTTEDSALWVSLRGPLLFFCRENAPLKPFAFVHLKSWLTDVDPARSTFTLQGQHVEDGNSEKLQLIVLLPDGRFQAFDFLKFVFGVCDASQLAEWIEALTALKEPDALGEDIPV</sequence>
<evidence type="ECO:0000256" key="3">
    <source>
        <dbReference type="PROSITE-ProRule" id="PRU00023"/>
    </source>
</evidence>
<dbReference type="PANTHER" id="PTHR24161">
    <property type="entry name" value="ANK_REP_REGION DOMAIN-CONTAINING PROTEIN-RELATED"/>
    <property type="match status" value="1"/>
</dbReference>
<dbReference type="GO" id="GO:0005085">
    <property type="term" value="F:guanyl-nucleotide exchange factor activity"/>
    <property type="evidence" value="ECO:0007669"/>
    <property type="project" value="InterPro"/>
</dbReference>
<reference evidence="5" key="1">
    <citation type="submission" date="2022-10" db="EMBL/GenBank/DDBJ databases">
        <authorList>
            <person name="Chen Y."/>
            <person name="Dougan E. K."/>
            <person name="Chan C."/>
            <person name="Rhodes N."/>
            <person name="Thang M."/>
        </authorList>
    </citation>
    <scope>NUCLEOTIDE SEQUENCE</scope>
</reference>
<dbReference type="SMART" id="SM00248">
    <property type="entry name" value="ANK"/>
    <property type="match status" value="2"/>
</dbReference>
<dbReference type="Pfam" id="PF01369">
    <property type="entry name" value="Sec7"/>
    <property type="match status" value="1"/>
</dbReference>
<dbReference type="InterPro" id="IPR035999">
    <property type="entry name" value="Sec7_dom_sf"/>
</dbReference>
<dbReference type="InterPro" id="IPR000904">
    <property type="entry name" value="Sec7_dom"/>
</dbReference>
<dbReference type="PROSITE" id="PS50190">
    <property type="entry name" value="SEC7"/>
    <property type="match status" value="1"/>
</dbReference>
<dbReference type="Gene3D" id="1.10.1000.11">
    <property type="entry name" value="Arf Nucleotide-binding Site Opener,domain 2"/>
    <property type="match status" value="1"/>
</dbReference>
<dbReference type="GO" id="GO:0032012">
    <property type="term" value="P:regulation of ARF protein signal transduction"/>
    <property type="evidence" value="ECO:0007669"/>
    <property type="project" value="InterPro"/>
</dbReference>
<keyword evidence="1" id="KW-0677">Repeat</keyword>
<dbReference type="Proteomes" id="UP001152797">
    <property type="component" value="Unassembled WGS sequence"/>
</dbReference>
<keyword evidence="8" id="KW-1185">Reference proteome</keyword>
<evidence type="ECO:0000256" key="2">
    <source>
        <dbReference type="ARBA" id="ARBA00023043"/>
    </source>
</evidence>
<dbReference type="EMBL" id="CAMXCT020001876">
    <property type="protein sequence ID" value="CAL1147164.1"/>
    <property type="molecule type" value="Genomic_DNA"/>
</dbReference>
<keyword evidence="2 3" id="KW-0040">ANK repeat</keyword>
<dbReference type="InterPro" id="IPR036770">
    <property type="entry name" value="Ankyrin_rpt-contain_sf"/>
</dbReference>
<dbReference type="PROSITE" id="PS50297">
    <property type="entry name" value="ANK_REP_REGION"/>
    <property type="match status" value="1"/>
</dbReference>
<evidence type="ECO:0000313" key="6">
    <source>
        <dbReference type="EMBL" id="CAL1147164.1"/>
    </source>
</evidence>
<evidence type="ECO:0000256" key="1">
    <source>
        <dbReference type="ARBA" id="ARBA00022737"/>
    </source>
</evidence>
<reference evidence="6" key="2">
    <citation type="submission" date="2024-04" db="EMBL/GenBank/DDBJ databases">
        <authorList>
            <person name="Chen Y."/>
            <person name="Shah S."/>
            <person name="Dougan E. K."/>
            <person name="Thang M."/>
            <person name="Chan C."/>
        </authorList>
    </citation>
    <scope>NUCLEOTIDE SEQUENCE [LARGE SCALE GENOMIC DNA]</scope>
</reference>
<dbReference type="InterPro" id="IPR023394">
    <property type="entry name" value="Sec7_C_sf"/>
</dbReference>
<evidence type="ECO:0000259" key="4">
    <source>
        <dbReference type="PROSITE" id="PS50190"/>
    </source>
</evidence>
<protein>
    <submittedName>
        <fullName evidence="7">SEC7 domain-containing protein</fullName>
    </submittedName>
</protein>
<proteinExistence type="predicted"/>
<dbReference type="Pfam" id="PF12796">
    <property type="entry name" value="Ank_2"/>
    <property type="match status" value="1"/>
</dbReference>
<dbReference type="Gene3D" id="1.25.40.20">
    <property type="entry name" value="Ankyrin repeat-containing domain"/>
    <property type="match status" value="1"/>
</dbReference>
<name>A0A9P1CLD9_9DINO</name>
<accession>A0A9P1CLD9</accession>
<evidence type="ECO:0000313" key="8">
    <source>
        <dbReference type="Proteomes" id="UP001152797"/>
    </source>
</evidence>
<dbReference type="EMBL" id="CAMXCT030001876">
    <property type="protein sequence ID" value="CAL4781101.1"/>
    <property type="molecule type" value="Genomic_DNA"/>
</dbReference>
<dbReference type="AlphaFoldDB" id="A0A9P1CLD9"/>
<dbReference type="PROSITE" id="PS50088">
    <property type="entry name" value="ANK_REPEAT"/>
    <property type="match status" value="1"/>
</dbReference>
<dbReference type="OrthoDB" id="539213at2759"/>
<evidence type="ECO:0000313" key="5">
    <source>
        <dbReference type="EMBL" id="CAI3993789.1"/>
    </source>
</evidence>
<evidence type="ECO:0000313" key="7">
    <source>
        <dbReference type="EMBL" id="CAL4781101.1"/>
    </source>
</evidence>
<feature type="domain" description="SEC7" evidence="4">
    <location>
        <begin position="273"/>
        <end position="491"/>
    </location>
</feature>